<protein>
    <recommendedName>
        <fullName evidence="3">CCHC-type domain-containing protein</fullName>
    </recommendedName>
</protein>
<organism evidence="4 5">
    <name type="scientific">Symbiodinium natans</name>
    <dbReference type="NCBI Taxonomy" id="878477"/>
    <lineage>
        <taxon>Eukaryota</taxon>
        <taxon>Sar</taxon>
        <taxon>Alveolata</taxon>
        <taxon>Dinophyceae</taxon>
        <taxon>Suessiales</taxon>
        <taxon>Symbiodiniaceae</taxon>
        <taxon>Symbiodinium</taxon>
    </lineage>
</organism>
<feature type="region of interest" description="Disordered" evidence="2">
    <location>
        <begin position="1224"/>
        <end position="1257"/>
    </location>
</feature>
<proteinExistence type="predicted"/>
<dbReference type="CDD" id="cd09272">
    <property type="entry name" value="RNase_HI_RT_Ty1"/>
    <property type="match status" value="1"/>
</dbReference>
<keyword evidence="1" id="KW-0479">Metal-binding</keyword>
<feature type="region of interest" description="Disordered" evidence="2">
    <location>
        <begin position="598"/>
        <end position="618"/>
    </location>
</feature>
<dbReference type="PANTHER" id="PTHR11439">
    <property type="entry name" value="GAG-POL-RELATED RETROTRANSPOSON"/>
    <property type="match status" value="1"/>
</dbReference>
<name>A0A812U5F9_9DINO</name>
<evidence type="ECO:0000259" key="3">
    <source>
        <dbReference type="PROSITE" id="PS50158"/>
    </source>
</evidence>
<comment type="caution">
    <text evidence="4">The sequence shown here is derived from an EMBL/GenBank/DDBJ whole genome shotgun (WGS) entry which is preliminary data.</text>
</comment>
<dbReference type="Pfam" id="PF07727">
    <property type="entry name" value="RVT_2"/>
    <property type="match status" value="1"/>
</dbReference>
<dbReference type="PANTHER" id="PTHR11439:SF483">
    <property type="entry name" value="PEPTIDE SYNTHASE GLIP-LIKE, PUTATIVE (AFU_ORTHOLOGUE AFUA_3G12920)-RELATED"/>
    <property type="match status" value="1"/>
</dbReference>
<dbReference type="SMART" id="SM00343">
    <property type="entry name" value="ZnF_C2HC"/>
    <property type="match status" value="1"/>
</dbReference>
<dbReference type="OrthoDB" id="429363at2759"/>
<feature type="region of interest" description="Disordered" evidence="2">
    <location>
        <begin position="700"/>
        <end position="757"/>
    </location>
</feature>
<sequence>MDPLDPSAAATAAAAPSVAQFLQQAGITSQEEVANRLLAMQQQIDSQAQQQQQSQVQLQEAVVMMQTLQGQLSDAVSRVQAAEQERRDALRVAAAAVGSDAGSFQGGIVDSKGVGQPFKYNGGADQDFSEWSHKVTTYLKAKFGFEVEKALKWAVQQRKTIVERLPGGALTSTDGRQIAFDPVYGEHADEIDRVPNLSRTVVGIYTYLIAFTTGDSNKIVRNAGSDAGLEAWRRLHNEYDPTSAMRRVTILGLVQNPPKCEKIENLGSALEDWLAKKRQYEEFTDQRGRPCRISDDSLMAAMYKLMPTALEQQVMFHSDEYDSFEDLYDRLVAYASTKHSLKMTDKPVGSRKGDTSAPMDVDALVQKGKGSFKGKCNNCGRPGHKAADCRAQGGGFSAVEWEEQEGWEQADSHPGGIGSLDLNHLESLAESATKVSCSSMESYKVHWKGSEWLKLNYDSGAATTAIPDELIEGPLEARGEFIVASGEEIPNYGRFRVPAVDANGKRRSFAAYATKVHKPLGSAAEFSSSHDCVLWAEGGSLIPKNSALAIGLRKEYYRLKEIHGECDELPLYREGNLYNMYLKQDGVPEQLSPLQEVPSSSRASAVDGRRSGNARQAKVEGGNKLVRYHVSLRRCLFSPHQANNIPVDKDLILGSRTTEAIFEDGSVETVEDDWTVRRTANKRLKAQWFGRTVFALGGEQATAAAAPERKEVRGWPDEEEEPGAAREAADSEPQEESEEFRKSRAAAEPTPEQRENHFLENHAVYRPWCEVCVKSRGLGTQHRRALKKEAVESSEGPRIFSDFFFMSTDEDSVPMLALKFSRSKRIAATALPRKGISELGCKFMSNFIKMTGVKRFVNFSDGEPAMKALKEESARKVADVEAISRECPVGDHQKNGEIESGVRELKRQMRAVRMSLEGRLGRALADDDPLLMWIPTFAGDCIAFHRRGADGKTPWERETGRKRRRPCLEFGEKVMMKAAYDRSSGPKRDWQARMIPVRYVGHHARTGAVMGLTSEGVKFGTGVSRLAASERWSTEGLEELRGLPWDLQPRLREARAVADAEGVSVPRFPHLPAGSPAPRSFYVMREDVKPEKYGYTRGCKSCDNVMRTGQSDVAHNSECRERVFRLMERDESVRVKAYHNRVQEAEAKQQPQMPQQQAAAATSEEQQLDSSTKDAGSRKRESAASEEVIESPSKRPVPASQWEQEGHGRYRKRQAELPAEVLQARASEALPSEVRTEPTAAEMATETSGPTPAESGPVSVEEFLKEEAVDIDSVVAYEAMGSAVELGEQKNQLIAAASEQVRKVYEHEGISLSSKEVLQIAALQVGIAGCRVREVFSRDGLSRAAPHFGLRPGFVLDLTGPRVGGPNAGKQWCLDKDEDAAELQQLISDECPALLTGSSRHDLSRLLGVRQNAVGQEQAALRTDKAQKQFRACVKLYRKQHEEQRSFLHEHPAGATSWQDQDMLALQSLPGVYTVEGPTCYWNRSCKPGASQFGSLTKKNRFCGISRSKTKFVTNSRCLAEALKRACCDSLEVPWQRQLEFAEGLVGLSMSGHPKMVCTVLTGLREQMRQDGHLSDLDFKYGGPVPSQPTFEADNEALQEDYSKFFDNISGEELPPDLVTKARQEEISWVRSINLYDKVPRAEAESRGIRPLPIRWVDVNKGDRANYNVRSRLVGKELKAKTKHALLAHELFSAMPPWEMVKSLLSLLVSDGVSSESLVLGVFDISRAHFMAPATRELYVEIPDEDRGPGEENLIGRLNRSMYGFRDASHNWMEDWQDLLQEEGYKIGVANPALFWNQALSSRGAVHGDDFYVLGTVSAVDRMAVALKSRYSVRESHRLGFGEGCTRHATILNRVVSLGELNGRRYVQIEPDKRHVELIVSSLGLDKSNTKSVTTPSVKPSDAEAAQFQHGPKLSASETSLYRSCVMRASFLSQDRADLGESVKALAQGMAAPTRAHLQALKRLGRFLLHRPTVAVRFWQQAFCPTITCMVDSDHAADRVTRKSTTGMVVRIGAHTIKSTSNLQTSVGLNVSEAEYYALVHGAAHGLGLRSYFADLGLEMDVVIQSDSNAARAFASRRGLGKQRHVMTRYLWLQERVRCKHLQIVKIHTDDNCSDILTKSVSHGTLEKHMKSMGFLVVEASMLRYTSTLLCPNTRAQQRGGVIVFRGDDDWHEGRDENKAKIIEVNIGPTRLSKHADIVLRGAAGSVLPKLQRLVAEHPRRAEFEQMRERQRKLVKKVVWKKRAATMWVLLLSGTFLDSPSVALNEVGASSGLLVALFLIFIFLSHMMVLNMLIGILCDVVHQVALNEKEEAGWGMVGQFEIVVPVFLGRSMWERLPDFVAVLS</sequence>
<feature type="compositionally biased region" description="Low complexity" evidence="2">
    <location>
        <begin position="1237"/>
        <end position="1247"/>
    </location>
</feature>
<evidence type="ECO:0000256" key="1">
    <source>
        <dbReference type="PROSITE-ProRule" id="PRU00047"/>
    </source>
</evidence>
<dbReference type="GO" id="GO:0008270">
    <property type="term" value="F:zinc ion binding"/>
    <property type="evidence" value="ECO:0007669"/>
    <property type="project" value="UniProtKB-KW"/>
</dbReference>
<evidence type="ECO:0000313" key="4">
    <source>
        <dbReference type="EMBL" id="CAE7556752.1"/>
    </source>
</evidence>
<dbReference type="InterPro" id="IPR001878">
    <property type="entry name" value="Znf_CCHC"/>
</dbReference>
<dbReference type="Proteomes" id="UP000604046">
    <property type="component" value="Unassembled WGS sequence"/>
</dbReference>
<evidence type="ECO:0000256" key="2">
    <source>
        <dbReference type="SAM" id="MobiDB-lite"/>
    </source>
</evidence>
<feature type="compositionally biased region" description="Basic and acidic residues" evidence="2">
    <location>
        <begin position="707"/>
        <end position="716"/>
    </location>
</feature>
<gene>
    <name evidence="4" type="ORF">SNAT2548_LOCUS31313</name>
</gene>
<accession>A0A812U5F9</accession>
<feature type="domain" description="CCHC-type" evidence="3">
    <location>
        <begin position="375"/>
        <end position="390"/>
    </location>
</feature>
<dbReference type="PROSITE" id="PS50158">
    <property type="entry name" value="ZF_CCHC"/>
    <property type="match status" value="1"/>
</dbReference>
<feature type="region of interest" description="Disordered" evidence="2">
    <location>
        <begin position="1142"/>
        <end position="1212"/>
    </location>
</feature>
<feature type="compositionally biased region" description="Low complexity" evidence="2">
    <location>
        <begin position="1148"/>
        <end position="1161"/>
    </location>
</feature>
<keyword evidence="1" id="KW-0863">Zinc-finger</keyword>
<reference evidence="4" key="1">
    <citation type="submission" date="2021-02" db="EMBL/GenBank/DDBJ databases">
        <authorList>
            <person name="Dougan E. K."/>
            <person name="Rhodes N."/>
            <person name="Thang M."/>
            <person name="Chan C."/>
        </authorList>
    </citation>
    <scope>NUCLEOTIDE SEQUENCE</scope>
</reference>
<keyword evidence="5" id="KW-1185">Reference proteome</keyword>
<dbReference type="GO" id="GO:0003676">
    <property type="term" value="F:nucleic acid binding"/>
    <property type="evidence" value="ECO:0007669"/>
    <property type="project" value="InterPro"/>
</dbReference>
<dbReference type="EMBL" id="CAJNDS010002651">
    <property type="protein sequence ID" value="CAE7556752.1"/>
    <property type="molecule type" value="Genomic_DNA"/>
</dbReference>
<feature type="compositionally biased region" description="Basic and acidic residues" evidence="2">
    <location>
        <begin position="1171"/>
        <end position="1183"/>
    </location>
</feature>
<evidence type="ECO:0000313" key="5">
    <source>
        <dbReference type="Proteomes" id="UP000604046"/>
    </source>
</evidence>
<keyword evidence="1" id="KW-0862">Zinc</keyword>
<dbReference type="InterPro" id="IPR013103">
    <property type="entry name" value="RVT_2"/>
</dbReference>